<proteinExistence type="predicted"/>
<keyword evidence="1" id="KW-0413">Isomerase</keyword>
<dbReference type="PATRIC" id="fig|1299334.3.peg.537"/>
<dbReference type="EC" id="5.1.1.-" evidence="1"/>
<reference evidence="1" key="1">
    <citation type="submission" date="2014-01" db="EMBL/GenBank/DDBJ databases">
        <authorList>
            <person name="Brown-Elliot B."/>
            <person name="Wallace R."/>
            <person name="Lenaerts A."/>
            <person name="Ordway D."/>
            <person name="DeGroote M.A."/>
            <person name="Parker T."/>
            <person name="Sizemore C."/>
            <person name="Tallon L.J."/>
            <person name="Sadzewicz L.K."/>
            <person name="Sengamalay N."/>
            <person name="Fraser C.M."/>
            <person name="Hine E."/>
            <person name="Shefchek K.A."/>
            <person name="Das S.P."/>
            <person name="Tettelin H."/>
        </authorList>
    </citation>
    <scope>NUCLEOTIDE SEQUENCE [LARGE SCALE GENOMIC DNA]</scope>
    <source>
        <strain evidence="1">4042</strain>
    </source>
</reference>
<gene>
    <name evidence="1" type="ORF">I553_9163</name>
</gene>
<organism evidence="1">
    <name type="scientific">Mycobacterium xenopi 4042</name>
    <dbReference type="NCBI Taxonomy" id="1299334"/>
    <lineage>
        <taxon>Bacteria</taxon>
        <taxon>Bacillati</taxon>
        <taxon>Actinomycetota</taxon>
        <taxon>Actinomycetes</taxon>
        <taxon>Mycobacteriales</taxon>
        <taxon>Mycobacteriaceae</taxon>
        <taxon>Mycobacterium</taxon>
    </lineage>
</organism>
<dbReference type="EMBL" id="JAOB01000008">
    <property type="protein sequence ID" value="EUA76204.1"/>
    <property type="molecule type" value="Genomic_DNA"/>
</dbReference>
<accession>X8E6I8</accession>
<sequence length="65" mass="7483">MIKEAKEQLRAHPHPLTYGLLRYLNTDVELDGPTRRSASITWDVWVPPRPRSPMRCGVSVPRACR</sequence>
<protein>
    <submittedName>
        <fullName evidence="1">Linear gramicidin synthetase subunit C domain protein</fullName>
        <ecNumber evidence="1">5.1.1.-</ecNumber>
    </submittedName>
</protein>
<comment type="caution">
    <text evidence="1">The sequence shown here is derived from an EMBL/GenBank/DDBJ whole genome shotgun (WGS) entry which is preliminary data.</text>
</comment>
<name>X8E6I8_MYCXE</name>
<dbReference type="GO" id="GO:0016853">
    <property type="term" value="F:isomerase activity"/>
    <property type="evidence" value="ECO:0007669"/>
    <property type="project" value="UniProtKB-KW"/>
</dbReference>
<dbReference type="AlphaFoldDB" id="X8E6I8"/>
<evidence type="ECO:0000313" key="1">
    <source>
        <dbReference type="EMBL" id="EUA76204.1"/>
    </source>
</evidence>